<dbReference type="InterPro" id="IPR023213">
    <property type="entry name" value="CAT-like_dom_sf"/>
</dbReference>
<dbReference type="GO" id="GO:0003824">
    <property type="term" value="F:catalytic activity"/>
    <property type="evidence" value="ECO:0007669"/>
    <property type="project" value="InterPro"/>
</dbReference>
<dbReference type="PANTHER" id="PTHR45527">
    <property type="entry name" value="NONRIBOSOMAL PEPTIDE SYNTHETASE"/>
    <property type="match status" value="1"/>
</dbReference>
<dbReference type="Proteomes" id="UP001283366">
    <property type="component" value="Unassembled WGS sequence"/>
</dbReference>
<dbReference type="InterPro" id="IPR001242">
    <property type="entry name" value="Condensation_dom"/>
</dbReference>
<dbReference type="GO" id="GO:0005737">
    <property type="term" value="C:cytoplasm"/>
    <property type="evidence" value="ECO:0007669"/>
    <property type="project" value="TreeGrafter"/>
</dbReference>
<dbReference type="SUPFAM" id="SSF52777">
    <property type="entry name" value="CoA-dependent acyltransferases"/>
    <property type="match status" value="2"/>
</dbReference>
<accession>A0A1Y6IPW3</accession>
<evidence type="ECO:0000259" key="1">
    <source>
        <dbReference type="Pfam" id="PF00668"/>
    </source>
</evidence>
<evidence type="ECO:0000313" key="5">
    <source>
        <dbReference type="Proteomes" id="UP001283366"/>
    </source>
</evidence>
<dbReference type="RefSeq" id="WP_087479698.1">
    <property type="nucleotide sequence ID" value="NZ_AP024883.1"/>
</dbReference>
<dbReference type="EMBL" id="JAWRCO010000001">
    <property type="protein sequence ID" value="MDW6003519.1"/>
    <property type="molecule type" value="Genomic_DNA"/>
</dbReference>
<organism evidence="3 4">
    <name type="scientific">Vibrio mangrovi</name>
    <dbReference type="NCBI Taxonomy" id="474394"/>
    <lineage>
        <taxon>Bacteria</taxon>
        <taxon>Pseudomonadati</taxon>
        <taxon>Pseudomonadota</taxon>
        <taxon>Gammaproteobacteria</taxon>
        <taxon>Vibrionales</taxon>
        <taxon>Vibrionaceae</taxon>
        <taxon>Vibrio</taxon>
    </lineage>
</organism>
<evidence type="ECO:0000313" key="4">
    <source>
        <dbReference type="Proteomes" id="UP000196125"/>
    </source>
</evidence>
<reference evidence="2 5" key="2">
    <citation type="submission" date="2023-11" db="EMBL/GenBank/DDBJ databases">
        <title>Plant-associative lifestyle of Vibrio porteresiae and its evolutionary dynamics.</title>
        <authorList>
            <person name="Rameshkumar N."/>
            <person name="Kirti K."/>
        </authorList>
    </citation>
    <scope>NUCLEOTIDE SEQUENCE [LARGE SCALE GENOMIC DNA]</scope>
    <source>
        <strain evidence="2 5">MSSRF38</strain>
    </source>
</reference>
<dbReference type="Pfam" id="PF00668">
    <property type="entry name" value="Condensation"/>
    <property type="match status" value="1"/>
</dbReference>
<dbReference type="Gene3D" id="3.30.559.10">
    <property type="entry name" value="Chloramphenicol acetyltransferase-like domain"/>
    <property type="match status" value="1"/>
</dbReference>
<proteinExistence type="predicted"/>
<dbReference type="Gene3D" id="3.30.559.30">
    <property type="entry name" value="Nonribosomal peptide synthetase, condensation domain"/>
    <property type="match status" value="1"/>
</dbReference>
<dbReference type="OrthoDB" id="3035833at2"/>
<evidence type="ECO:0000313" key="2">
    <source>
        <dbReference type="EMBL" id="MDW6003519.1"/>
    </source>
</evidence>
<evidence type="ECO:0000313" key="3">
    <source>
        <dbReference type="EMBL" id="SMR99687.1"/>
    </source>
</evidence>
<dbReference type="AlphaFoldDB" id="A0A1Y6IPW3"/>
<dbReference type="GO" id="GO:0044550">
    <property type="term" value="P:secondary metabolite biosynthetic process"/>
    <property type="evidence" value="ECO:0007669"/>
    <property type="project" value="TreeGrafter"/>
</dbReference>
<protein>
    <submittedName>
        <fullName evidence="2">Condensation domain-containing protein</fullName>
    </submittedName>
    <submittedName>
        <fullName evidence="3">Surfactin synthase subunit 1</fullName>
    </submittedName>
</protein>
<feature type="domain" description="Condensation" evidence="1">
    <location>
        <begin position="210"/>
        <end position="347"/>
    </location>
</feature>
<sequence>MNCIHHFPVDFINTTNIEITSCLKEKWTGAMLDQSGSGYCGSLRLDFSSCDEKEVVIAVAKTLSRHPILAARFVISDGDLVGSAPTEEELFHWLEQSLSSEGGTLDDKTFVDTIPNSVNWPGLRVAKGKREDVIYIWIGFWTFTCDGTSIDLLVEEIIQRLQGKHTELTLPWRGYEQKQSISIDPSLKQEIYPTKGPYGVDAIANLTVNSNSEGESFPFSLSVNTDQVRQLAREYRVTPFMLTFAAFQKALSEVTNLSTVITGVPFSNRLSAYEFRAVGPFSSTIPVTTTYDTSHSFLEDIRSANDALMKASKRQRVTSSQLYPNGISPRSADYSLPFAQIFNAWNSKKNNQLIYLENKRSVKLTLLHNSTARSGFEITLDDSDPVAFGRIDMNKNIPIRKVEDILERIDFHLNWLRDNKICYE</sequence>
<dbReference type="PANTHER" id="PTHR45527:SF1">
    <property type="entry name" value="FATTY ACID SYNTHASE"/>
    <property type="match status" value="1"/>
</dbReference>
<dbReference type="EMBL" id="FXXI01000001">
    <property type="protein sequence ID" value="SMR99687.1"/>
    <property type="molecule type" value="Genomic_DNA"/>
</dbReference>
<dbReference type="GO" id="GO:0031177">
    <property type="term" value="F:phosphopantetheine binding"/>
    <property type="evidence" value="ECO:0007669"/>
    <property type="project" value="TreeGrafter"/>
</dbReference>
<keyword evidence="5" id="KW-1185">Reference proteome</keyword>
<dbReference type="GO" id="GO:0043041">
    <property type="term" value="P:amino acid activation for nonribosomal peptide biosynthetic process"/>
    <property type="evidence" value="ECO:0007669"/>
    <property type="project" value="TreeGrafter"/>
</dbReference>
<dbReference type="Proteomes" id="UP000196125">
    <property type="component" value="Unassembled WGS sequence"/>
</dbReference>
<name>A0A1Y6IPW3_9VIBR</name>
<reference evidence="3 4" key="1">
    <citation type="submission" date="2017-05" db="EMBL/GenBank/DDBJ databases">
        <authorList>
            <person name="Song R."/>
            <person name="Chenine A.L."/>
            <person name="Ruprecht R.M."/>
        </authorList>
    </citation>
    <scope>NUCLEOTIDE SEQUENCE [LARGE SCALE GENOMIC DNA]</scope>
    <source>
        <strain evidence="3 4">CECT 7927</strain>
    </source>
</reference>
<gene>
    <name evidence="3" type="primary">srfAA</name>
    <name evidence="2" type="ORF">SBX37_11735</name>
    <name evidence="3" type="ORF">VIM7927_00915</name>
</gene>